<sequence length="197" mass="22737">MLQEKLQQVEIILASQSPRRQELLKGLDIDFRIETRPVDEVYDDYLQGGQITEFLSTLKAKAFSDDIQENQLIITSDTIVWLEGKALGKPKNAQEAKNMLHSMSNKRHEVFTSVSFTSSKLQETITDCTEVYFKEISEAEINYYVETYKPFDRAGAYGIQDWIGYTGIDKLEGCYYNVMGLPLPKVYEWLKTNSHRL</sequence>
<dbReference type="AlphaFoldDB" id="W8W0G2"/>
<dbReference type="GO" id="GO:0005737">
    <property type="term" value="C:cytoplasm"/>
    <property type="evidence" value="ECO:0007669"/>
    <property type="project" value="UniProtKB-SubCell"/>
</dbReference>
<dbReference type="RefSeq" id="WP_041496748.1">
    <property type="nucleotide sequence ID" value="NZ_AP014548.1"/>
</dbReference>
<comment type="catalytic activity">
    <reaction evidence="4">
        <text>dTTP + H2O = dTMP + diphosphate + H(+)</text>
        <dbReference type="Rhea" id="RHEA:28534"/>
        <dbReference type="ChEBI" id="CHEBI:15377"/>
        <dbReference type="ChEBI" id="CHEBI:15378"/>
        <dbReference type="ChEBI" id="CHEBI:33019"/>
        <dbReference type="ChEBI" id="CHEBI:37568"/>
        <dbReference type="ChEBI" id="CHEBI:63528"/>
        <dbReference type="EC" id="3.6.1.9"/>
    </reaction>
</comment>
<dbReference type="Proteomes" id="UP000031760">
    <property type="component" value="Chromosome"/>
</dbReference>
<dbReference type="STRING" id="1454201.NMS_2262"/>
<feature type="site" description="Important for substrate specificity" evidence="4">
    <location>
        <position position="78"/>
    </location>
</feature>
<reference evidence="5 6" key="1">
    <citation type="journal article" date="2014" name="Proc. Natl. Acad. Sci. U.S.A.">
        <title>Functional characterization of flavobacteria rhodopsins reveals a unique class of light-driven chloride pump in bacteria.</title>
        <authorList>
            <person name="Yoshizawa S."/>
            <person name="Kumagai Y."/>
            <person name="Kim H."/>
            <person name="Ogura Y."/>
            <person name="Hayashi T."/>
            <person name="Iwasaki W."/>
            <person name="DeLong E.F."/>
            <person name="Kogure K."/>
        </authorList>
    </citation>
    <scope>NUCLEOTIDE SEQUENCE [LARGE SCALE GENOMIC DNA]</scope>
    <source>
        <strain evidence="5 6">S1-08</strain>
    </source>
</reference>
<keyword evidence="6" id="KW-1185">Reference proteome</keyword>
<dbReference type="GO" id="GO:0036221">
    <property type="term" value="F:UTP diphosphatase activity"/>
    <property type="evidence" value="ECO:0007669"/>
    <property type="project" value="RHEA"/>
</dbReference>
<evidence type="ECO:0000256" key="1">
    <source>
        <dbReference type="ARBA" id="ARBA00001968"/>
    </source>
</evidence>
<dbReference type="EC" id="3.6.1.9" evidence="4"/>
<comment type="subcellular location">
    <subcellularLocation>
        <location evidence="4">Cytoplasm</location>
    </subcellularLocation>
</comment>
<evidence type="ECO:0000313" key="6">
    <source>
        <dbReference type="Proteomes" id="UP000031760"/>
    </source>
</evidence>
<dbReference type="PIRSF" id="PIRSF006305">
    <property type="entry name" value="Maf"/>
    <property type="match status" value="1"/>
</dbReference>
<gene>
    <name evidence="5" type="ORF">NMS_2262</name>
</gene>
<dbReference type="OrthoDB" id="9807767at2"/>
<name>W8W0G2_9FLAO</name>
<comment type="function">
    <text evidence="4">Nucleoside triphosphate pyrophosphatase that hydrolyzes dTTP and UTP. May have a dual role in cell division arrest and in preventing the incorporation of modified nucleotides into cellular nucleic acids.</text>
</comment>
<dbReference type="CDD" id="cd00555">
    <property type="entry name" value="Maf"/>
    <property type="match status" value="1"/>
</dbReference>
<dbReference type="PANTHER" id="PTHR43213:SF5">
    <property type="entry name" value="BIFUNCTIONAL DTTP_UTP PYROPHOSPHATASE_METHYLTRANSFERASE PROTEIN-RELATED"/>
    <property type="match status" value="1"/>
</dbReference>
<dbReference type="Pfam" id="PF02545">
    <property type="entry name" value="Maf"/>
    <property type="match status" value="1"/>
</dbReference>
<dbReference type="KEGG" id="nmf:NMS_2262"/>
<proteinExistence type="inferred from homology"/>
<feature type="active site" description="Proton acceptor" evidence="4">
    <location>
        <position position="77"/>
    </location>
</feature>
<evidence type="ECO:0000256" key="3">
    <source>
        <dbReference type="ARBA" id="ARBA00023080"/>
    </source>
</evidence>
<comment type="cofactor">
    <cofactor evidence="1 4">
        <name>a divalent metal cation</name>
        <dbReference type="ChEBI" id="CHEBI:60240"/>
    </cofactor>
</comment>
<dbReference type="EMBL" id="AP014548">
    <property type="protein sequence ID" value="BAO56271.1"/>
    <property type="molecule type" value="Genomic_DNA"/>
</dbReference>
<dbReference type="NCBIfam" id="TIGR00172">
    <property type="entry name" value="maf"/>
    <property type="match status" value="1"/>
</dbReference>
<protein>
    <recommendedName>
        <fullName evidence="4">dTTP/UTP pyrophosphatase</fullName>
        <shortName evidence="4">dTTPase/UTPase</shortName>
        <ecNumber evidence="4">3.6.1.9</ecNumber>
    </recommendedName>
    <alternativeName>
        <fullName evidence="4">Nucleoside triphosphate pyrophosphatase</fullName>
    </alternativeName>
    <alternativeName>
        <fullName evidence="4">Nucleotide pyrophosphatase</fullName>
        <shortName evidence="4">Nucleotide PPase</shortName>
    </alternativeName>
</protein>
<dbReference type="HAMAP" id="MF_00528">
    <property type="entry name" value="Maf"/>
    <property type="match status" value="1"/>
</dbReference>
<evidence type="ECO:0000313" key="5">
    <source>
        <dbReference type="EMBL" id="BAO56271.1"/>
    </source>
</evidence>
<keyword evidence="4" id="KW-0963">Cytoplasm</keyword>
<comment type="caution">
    <text evidence="4">Lacks conserved residue(s) required for the propagation of feature annotation.</text>
</comment>
<dbReference type="Gene3D" id="3.90.950.10">
    <property type="match status" value="1"/>
</dbReference>
<feature type="site" description="Important for substrate specificity" evidence="4">
    <location>
        <position position="19"/>
    </location>
</feature>
<dbReference type="InterPro" id="IPR003697">
    <property type="entry name" value="Maf-like"/>
</dbReference>
<dbReference type="GO" id="GO:0036218">
    <property type="term" value="F:dTTP diphosphatase activity"/>
    <property type="evidence" value="ECO:0007669"/>
    <property type="project" value="RHEA"/>
</dbReference>
<accession>W8W0G2</accession>
<keyword evidence="2 4" id="KW-0378">Hydrolase</keyword>
<dbReference type="HOGENOM" id="CLU_040416_0_0_10"/>
<dbReference type="PANTHER" id="PTHR43213">
    <property type="entry name" value="BIFUNCTIONAL DTTP/UTP PYROPHOSPHATASE/METHYLTRANSFERASE PROTEIN-RELATED"/>
    <property type="match status" value="1"/>
</dbReference>
<comment type="catalytic activity">
    <reaction evidence="4">
        <text>UTP + H2O = UMP + diphosphate + H(+)</text>
        <dbReference type="Rhea" id="RHEA:29395"/>
        <dbReference type="ChEBI" id="CHEBI:15377"/>
        <dbReference type="ChEBI" id="CHEBI:15378"/>
        <dbReference type="ChEBI" id="CHEBI:33019"/>
        <dbReference type="ChEBI" id="CHEBI:46398"/>
        <dbReference type="ChEBI" id="CHEBI:57865"/>
        <dbReference type="EC" id="3.6.1.9"/>
    </reaction>
</comment>
<organism evidence="5 6">
    <name type="scientific">Nonlabens marinus S1-08</name>
    <dbReference type="NCBI Taxonomy" id="1454201"/>
    <lineage>
        <taxon>Bacteria</taxon>
        <taxon>Pseudomonadati</taxon>
        <taxon>Bacteroidota</taxon>
        <taxon>Flavobacteriia</taxon>
        <taxon>Flavobacteriales</taxon>
        <taxon>Flavobacteriaceae</taxon>
        <taxon>Nonlabens</taxon>
    </lineage>
</organism>
<dbReference type="SUPFAM" id="SSF52972">
    <property type="entry name" value="ITPase-like"/>
    <property type="match status" value="1"/>
</dbReference>
<feature type="site" description="Important for substrate specificity" evidence="4">
    <location>
        <position position="160"/>
    </location>
</feature>
<dbReference type="GO" id="GO:0009117">
    <property type="term" value="P:nucleotide metabolic process"/>
    <property type="evidence" value="ECO:0007669"/>
    <property type="project" value="UniProtKB-KW"/>
</dbReference>
<dbReference type="InterPro" id="IPR029001">
    <property type="entry name" value="ITPase-like_fam"/>
</dbReference>
<comment type="similarity">
    <text evidence="4">Belongs to the Maf family. YhdE subfamily.</text>
</comment>
<evidence type="ECO:0000256" key="4">
    <source>
        <dbReference type="HAMAP-Rule" id="MF_00528"/>
    </source>
</evidence>
<evidence type="ECO:0000256" key="2">
    <source>
        <dbReference type="ARBA" id="ARBA00022801"/>
    </source>
</evidence>
<keyword evidence="3 4" id="KW-0546">Nucleotide metabolism</keyword>